<dbReference type="InParanoid" id="G3T3G2"/>
<dbReference type="eggNOG" id="KOG0657">
    <property type="taxonomic scope" value="Eukaryota"/>
</dbReference>
<feature type="compositionally biased region" description="Acidic residues" evidence="1">
    <location>
        <begin position="299"/>
        <end position="326"/>
    </location>
</feature>
<dbReference type="STRING" id="9785.ENSLAFP00000007782"/>
<evidence type="ECO:0000313" key="4">
    <source>
        <dbReference type="Proteomes" id="UP000007646"/>
    </source>
</evidence>
<dbReference type="HOGENOM" id="CLU_036264_0_0_1"/>
<dbReference type="InterPro" id="IPR048271">
    <property type="entry name" value="PNMA_N"/>
</dbReference>
<evidence type="ECO:0000256" key="1">
    <source>
        <dbReference type="SAM" id="MobiDB-lite"/>
    </source>
</evidence>
<feature type="compositionally biased region" description="Basic residues" evidence="1">
    <location>
        <begin position="155"/>
        <end position="183"/>
    </location>
</feature>
<dbReference type="GeneTree" id="ENSGT01030000234522"/>
<feature type="region of interest" description="Disordered" evidence="1">
    <location>
        <begin position="293"/>
        <end position="329"/>
    </location>
</feature>
<keyword evidence="4" id="KW-1185">Reference proteome</keyword>
<dbReference type="InterPro" id="IPR026523">
    <property type="entry name" value="PNMA"/>
</dbReference>
<reference evidence="3" key="3">
    <citation type="submission" date="2025-09" db="UniProtKB">
        <authorList>
            <consortium name="Ensembl"/>
        </authorList>
    </citation>
    <scope>IDENTIFICATION</scope>
    <source>
        <strain evidence="3">Isolate ISIS603380</strain>
    </source>
</reference>
<reference evidence="3" key="2">
    <citation type="submission" date="2025-08" db="UniProtKB">
        <authorList>
            <consortium name="Ensembl"/>
        </authorList>
    </citation>
    <scope>IDENTIFICATION</scope>
    <source>
        <strain evidence="3">Isolate ISIS603380</strain>
    </source>
</reference>
<dbReference type="PANTHER" id="PTHR23095">
    <property type="entry name" value="PARANEOPLASTIC ANTIGEN"/>
    <property type="match status" value="1"/>
</dbReference>
<feature type="compositionally biased region" description="Basic and acidic residues" evidence="1">
    <location>
        <begin position="259"/>
        <end position="270"/>
    </location>
</feature>
<dbReference type="PANTHER" id="PTHR23095:SF45">
    <property type="entry name" value="PARANEOPLASTIC ANTIGEN-LIKE PROTEIN 8B"/>
    <property type="match status" value="1"/>
</dbReference>
<proteinExistence type="predicted"/>
<protein>
    <recommendedName>
        <fullName evidence="2">Paraneoplastic antigen Ma-like N-terminal domain-containing protein</fullName>
    </recommendedName>
</protein>
<feature type="domain" description="Paraneoplastic antigen Ma-like N-terminal" evidence="2">
    <location>
        <begin position="1"/>
        <end position="92"/>
    </location>
</feature>
<dbReference type="AlphaFoldDB" id="G3T3G2"/>
<dbReference type="Ensembl" id="ENSLAFT00000009285.4">
    <property type="protein sequence ID" value="ENSLAFP00000007782.4"/>
    <property type="gene ID" value="ENSLAFG00000009288.4"/>
</dbReference>
<name>G3T3G2_LOXAF</name>
<feature type="region of interest" description="Disordered" evidence="1">
    <location>
        <begin position="259"/>
        <end position="281"/>
    </location>
</feature>
<feature type="region of interest" description="Disordered" evidence="1">
    <location>
        <begin position="119"/>
        <end position="202"/>
    </location>
</feature>
<accession>G3T3G2</accession>
<sequence>MALSLLEDWCRGLGVDVRRALLVTGIPEGLEQEAVEAALQPAFMALGAFRLRSTRVVRKEKAKAALVEFVEDIDHAAIPWEIPGQNGVWRVLCKERAEGSRVLKQMKRLLLDERPMRAQVAKAPGDTPTPPVPESQAQGLEQVARNTGPPPCAARKARRGRRGRGSRARGNRLTKKGKKRGRGGRPYTLVRSESEDSSDESLGIVIEEIEADEDEDQRALYATLQTAARELAKRWAVQNDAEEGDGPREFLALVTVTDKAKKKETEKEPPSAEPISLDIKEDRNGVPDLVALLAVRETSDEEPIDSDTSESESQDNEDQEEEEVDNPEFVAIVAYTDPSDPSAREEMLKIASVIESLGWS</sequence>
<dbReference type="OMA" id="CKERAEG"/>
<evidence type="ECO:0000313" key="3">
    <source>
        <dbReference type="Ensembl" id="ENSLAFP00000007782.4"/>
    </source>
</evidence>
<reference evidence="3 4" key="1">
    <citation type="submission" date="2009-06" db="EMBL/GenBank/DDBJ databases">
        <title>The Genome Sequence of Loxodonta africana (African elephant).</title>
        <authorList>
            <person name="Di Palma F."/>
            <person name="Heiman D."/>
            <person name="Young S."/>
            <person name="Johnson J."/>
            <person name="Lander E.S."/>
            <person name="Lindblad-Toh K."/>
        </authorList>
    </citation>
    <scope>NUCLEOTIDE SEQUENCE [LARGE SCALE GENOMIC DNA]</scope>
    <source>
        <strain evidence="3 4">Isolate ISIS603380</strain>
    </source>
</reference>
<organism evidence="3 4">
    <name type="scientific">Loxodonta africana</name>
    <name type="common">African elephant</name>
    <dbReference type="NCBI Taxonomy" id="9785"/>
    <lineage>
        <taxon>Eukaryota</taxon>
        <taxon>Metazoa</taxon>
        <taxon>Chordata</taxon>
        <taxon>Craniata</taxon>
        <taxon>Vertebrata</taxon>
        <taxon>Euteleostomi</taxon>
        <taxon>Mammalia</taxon>
        <taxon>Eutheria</taxon>
        <taxon>Afrotheria</taxon>
        <taxon>Proboscidea</taxon>
        <taxon>Elephantidae</taxon>
        <taxon>Loxodonta</taxon>
    </lineage>
</organism>
<evidence type="ECO:0000259" key="2">
    <source>
        <dbReference type="Pfam" id="PF20846"/>
    </source>
</evidence>
<dbReference type="Pfam" id="PF20846">
    <property type="entry name" value="PNMA_N"/>
    <property type="match status" value="1"/>
</dbReference>
<dbReference type="Proteomes" id="UP000007646">
    <property type="component" value="Unassembled WGS sequence"/>
</dbReference>